<evidence type="ECO:0000313" key="9">
    <source>
        <dbReference type="EMBL" id="AHG89234.1"/>
    </source>
</evidence>
<dbReference type="InterPro" id="IPR051156">
    <property type="entry name" value="Mito/Outer_Membr_Metalloprot"/>
</dbReference>
<evidence type="ECO:0000256" key="6">
    <source>
        <dbReference type="RuleBase" id="RU003983"/>
    </source>
</evidence>
<dbReference type="InterPro" id="IPR001915">
    <property type="entry name" value="Peptidase_M48"/>
</dbReference>
<dbReference type="CDD" id="cd07324">
    <property type="entry name" value="M48C_Oma1-like"/>
    <property type="match status" value="1"/>
</dbReference>
<dbReference type="Proteomes" id="UP000019151">
    <property type="component" value="Chromosome"/>
</dbReference>
<dbReference type="InParanoid" id="W0RDT0"/>
<evidence type="ECO:0000256" key="7">
    <source>
        <dbReference type="SAM" id="SignalP"/>
    </source>
</evidence>
<evidence type="ECO:0000313" key="10">
    <source>
        <dbReference type="Proteomes" id="UP000019151"/>
    </source>
</evidence>
<dbReference type="PATRIC" id="fig|861299.3.peg.1723"/>
<dbReference type="RefSeq" id="WP_025410744.1">
    <property type="nucleotide sequence ID" value="NZ_CP007128.1"/>
</dbReference>
<dbReference type="HOGENOM" id="CLU_1141288_0_0_0"/>
<evidence type="ECO:0000256" key="3">
    <source>
        <dbReference type="ARBA" id="ARBA00022801"/>
    </source>
</evidence>
<dbReference type="Pfam" id="PF01435">
    <property type="entry name" value="Peptidase_M48"/>
    <property type="match status" value="1"/>
</dbReference>
<comment type="cofactor">
    <cofactor evidence="6">
        <name>Zn(2+)</name>
        <dbReference type="ChEBI" id="CHEBI:29105"/>
    </cofactor>
    <text evidence="6">Binds 1 zinc ion per subunit.</text>
</comment>
<keyword evidence="10" id="KW-1185">Reference proteome</keyword>
<protein>
    <submittedName>
        <fullName evidence="9">Peptidase M48 Ste24p</fullName>
    </submittedName>
</protein>
<keyword evidence="3 6" id="KW-0378">Hydrolase</keyword>
<dbReference type="eggNOG" id="COG4784">
    <property type="taxonomic scope" value="Bacteria"/>
</dbReference>
<accession>W0RDT0</accession>
<proteinExistence type="inferred from homology"/>
<evidence type="ECO:0000256" key="1">
    <source>
        <dbReference type="ARBA" id="ARBA00022670"/>
    </source>
</evidence>
<dbReference type="PANTHER" id="PTHR22726">
    <property type="entry name" value="METALLOENDOPEPTIDASE OMA1"/>
    <property type="match status" value="1"/>
</dbReference>
<comment type="similarity">
    <text evidence="6">Belongs to the peptidase M48 family.</text>
</comment>
<reference evidence="9 10" key="1">
    <citation type="journal article" date="2014" name="Genome Announc.">
        <title>Genome Sequence and Methylome of Soil Bacterium Gemmatirosa kalamazoonensis KBS708T, a Member of the Rarely Cultivated Gemmatimonadetes Phylum.</title>
        <authorList>
            <person name="Debruyn J.M."/>
            <person name="Radosevich M."/>
            <person name="Wommack K.E."/>
            <person name="Polson S.W."/>
            <person name="Hauser L.J."/>
            <person name="Fawaz M.N."/>
            <person name="Korlach J."/>
            <person name="Tsai Y.C."/>
        </authorList>
    </citation>
    <scope>NUCLEOTIDE SEQUENCE [LARGE SCALE GENOMIC DNA]</scope>
    <source>
        <strain evidence="9 10">KBS708</strain>
    </source>
</reference>
<evidence type="ECO:0000256" key="5">
    <source>
        <dbReference type="ARBA" id="ARBA00023049"/>
    </source>
</evidence>
<keyword evidence="2" id="KW-0479">Metal-binding</keyword>
<dbReference type="OrthoDB" id="9810445at2"/>
<evidence type="ECO:0000259" key="8">
    <source>
        <dbReference type="Pfam" id="PF01435"/>
    </source>
</evidence>
<dbReference type="KEGG" id="gba:J421_1697"/>
<feature type="signal peptide" evidence="7">
    <location>
        <begin position="1"/>
        <end position="20"/>
    </location>
</feature>
<feature type="chain" id="PRO_5004794188" evidence="7">
    <location>
        <begin position="21"/>
        <end position="243"/>
    </location>
</feature>
<keyword evidence="5 6" id="KW-0482">Metalloprotease</keyword>
<dbReference type="GO" id="GO:0004222">
    <property type="term" value="F:metalloendopeptidase activity"/>
    <property type="evidence" value="ECO:0007669"/>
    <property type="project" value="InterPro"/>
</dbReference>
<name>W0RDT0_9BACT</name>
<evidence type="ECO:0000256" key="4">
    <source>
        <dbReference type="ARBA" id="ARBA00022833"/>
    </source>
</evidence>
<dbReference type="EMBL" id="CP007128">
    <property type="protein sequence ID" value="AHG89234.1"/>
    <property type="molecule type" value="Genomic_DNA"/>
</dbReference>
<dbReference type="AlphaFoldDB" id="W0RDT0"/>
<dbReference type="Gene3D" id="3.30.2010.10">
    <property type="entry name" value="Metalloproteases ('zincins'), catalytic domain"/>
    <property type="match status" value="1"/>
</dbReference>
<keyword evidence="7" id="KW-0732">Signal</keyword>
<keyword evidence="4 6" id="KW-0862">Zinc</keyword>
<dbReference type="GO" id="GO:0046872">
    <property type="term" value="F:metal ion binding"/>
    <property type="evidence" value="ECO:0007669"/>
    <property type="project" value="UniProtKB-KW"/>
</dbReference>
<dbReference type="PANTHER" id="PTHR22726:SF1">
    <property type="entry name" value="METALLOENDOPEPTIDASE OMA1, MITOCHONDRIAL"/>
    <property type="match status" value="1"/>
</dbReference>
<dbReference type="GO" id="GO:0016020">
    <property type="term" value="C:membrane"/>
    <property type="evidence" value="ECO:0007669"/>
    <property type="project" value="TreeGrafter"/>
</dbReference>
<keyword evidence="1 6" id="KW-0645">Protease</keyword>
<dbReference type="GO" id="GO:0051603">
    <property type="term" value="P:proteolysis involved in protein catabolic process"/>
    <property type="evidence" value="ECO:0007669"/>
    <property type="project" value="TreeGrafter"/>
</dbReference>
<dbReference type="STRING" id="861299.J421_1697"/>
<evidence type="ECO:0000256" key="2">
    <source>
        <dbReference type="ARBA" id="ARBA00022723"/>
    </source>
</evidence>
<feature type="domain" description="Peptidase M48" evidence="8">
    <location>
        <begin position="54"/>
        <end position="130"/>
    </location>
</feature>
<sequence length="243" mass="26669">MQITKVVTAVALLITVPVGAQPHHAATDAQEIALGAALADKFAAERGLVPRDDQDRRIEAYIQSVADSLGRHTRRRLPWTIHYDPHPGIHSGFALPGGHIVIWGGILSYMTTEDELAAIVAHEIEHIDDDQVSGRIDSLVRTKGRAVTDPSQWRWQEFGASYGETKENLCDYDGAKLAVQADYAPGAYETLLRSFVVLGEVHAPGTPAPKAITDRIEQIRAEIAEYHWEGLTKTRALRLPLSG</sequence>
<organism evidence="9 10">
    <name type="scientific">Gemmatirosa kalamazoonensis</name>
    <dbReference type="NCBI Taxonomy" id="861299"/>
    <lineage>
        <taxon>Bacteria</taxon>
        <taxon>Pseudomonadati</taxon>
        <taxon>Gemmatimonadota</taxon>
        <taxon>Gemmatimonadia</taxon>
        <taxon>Gemmatimonadales</taxon>
        <taxon>Gemmatimonadaceae</taxon>
        <taxon>Gemmatirosa</taxon>
    </lineage>
</organism>
<gene>
    <name evidence="9" type="ORF">J421_1697</name>
</gene>